<dbReference type="RefSeq" id="WP_264513145.1">
    <property type="nucleotide sequence ID" value="NZ_JAPDDR010000004.1"/>
</dbReference>
<name>A0ABT3G1C6_9BACT</name>
<keyword evidence="3" id="KW-1185">Reference proteome</keyword>
<evidence type="ECO:0000313" key="3">
    <source>
        <dbReference type="Proteomes" id="UP001165653"/>
    </source>
</evidence>
<gene>
    <name evidence="2" type="ORF">OJ996_08650</name>
</gene>
<keyword evidence="2" id="KW-0540">Nuclease</keyword>
<dbReference type="EMBL" id="JAPDDR010000004">
    <property type="protein sequence ID" value="MCW1913642.1"/>
    <property type="molecule type" value="Genomic_DNA"/>
</dbReference>
<dbReference type="GO" id="GO:0004519">
    <property type="term" value="F:endonuclease activity"/>
    <property type="evidence" value="ECO:0007669"/>
    <property type="project" value="UniProtKB-KW"/>
</dbReference>
<feature type="domain" description="HNH" evidence="1">
    <location>
        <begin position="221"/>
        <end position="257"/>
    </location>
</feature>
<dbReference type="Proteomes" id="UP001165653">
    <property type="component" value="Unassembled WGS sequence"/>
</dbReference>
<reference evidence="2" key="1">
    <citation type="submission" date="2022-10" db="EMBL/GenBank/DDBJ databases">
        <title>Luteolibacter sp. GHJ8, whole genome shotgun sequencing project.</title>
        <authorList>
            <person name="Zhao G."/>
            <person name="Shen L."/>
        </authorList>
    </citation>
    <scope>NUCLEOTIDE SEQUENCE</scope>
    <source>
        <strain evidence="2">GHJ8</strain>
    </source>
</reference>
<dbReference type="InterPro" id="IPR002711">
    <property type="entry name" value="HNH"/>
</dbReference>
<comment type="caution">
    <text evidence="2">The sequence shown here is derived from an EMBL/GenBank/DDBJ whole genome shotgun (WGS) entry which is preliminary data.</text>
</comment>
<evidence type="ECO:0000313" key="2">
    <source>
        <dbReference type="EMBL" id="MCW1913642.1"/>
    </source>
</evidence>
<protein>
    <submittedName>
        <fullName evidence="2">HNH endonuclease</fullName>
    </submittedName>
</protein>
<dbReference type="Pfam" id="PF01844">
    <property type="entry name" value="HNH"/>
    <property type="match status" value="1"/>
</dbReference>
<keyword evidence="2" id="KW-0255">Endonuclease</keyword>
<proteinExistence type="predicted"/>
<dbReference type="InterPro" id="IPR003615">
    <property type="entry name" value="HNH_nuc"/>
</dbReference>
<organism evidence="2 3">
    <name type="scientific">Luteolibacter rhizosphaerae</name>
    <dbReference type="NCBI Taxonomy" id="2989719"/>
    <lineage>
        <taxon>Bacteria</taxon>
        <taxon>Pseudomonadati</taxon>
        <taxon>Verrucomicrobiota</taxon>
        <taxon>Verrucomicrobiia</taxon>
        <taxon>Verrucomicrobiales</taxon>
        <taxon>Verrucomicrobiaceae</taxon>
        <taxon>Luteolibacter</taxon>
    </lineage>
</organism>
<dbReference type="CDD" id="cd00085">
    <property type="entry name" value="HNHc"/>
    <property type="match status" value="1"/>
</dbReference>
<sequence>MPAYLLTWNPKEFSSPDLADLFGIIDRGQVPGRIRWSCGRTRAIPLGSRIFFLRQAVEPKGIVASGWVTRSPFERPHWNEELAAKGKRALYVQFVPDAVLDPASDPPFDVRPHADDILSGLPMNSQSSGVSISHPAASDLEELWSDYMRKHGVRLGAKTGLLQAFEGIPKESLVRHRSRETALRKAKLEHAKTLAPDGRLRCETPGCAFDFEEVYGELGAGFAQVHHRKPRSEAGDGTLTHLDDLAVVCANCHAMVHLGGGSRPLESLIPGNRG</sequence>
<keyword evidence="2" id="KW-0378">Hydrolase</keyword>
<evidence type="ECO:0000259" key="1">
    <source>
        <dbReference type="Pfam" id="PF01844"/>
    </source>
</evidence>
<accession>A0ABT3G1C6</accession>